<organism evidence="10 11">
    <name type="scientific">Megamonas hypermegale</name>
    <dbReference type="NCBI Taxonomy" id="158847"/>
    <lineage>
        <taxon>Bacteria</taxon>
        <taxon>Bacillati</taxon>
        <taxon>Bacillota</taxon>
        <taxon>Negativicutes</taxon>
        <taxon>Selenomonadales</taxon>
        <taxon>Selenomonadaceae</taxon>
        <taxon>Megamonas</taxon>
    </lineage>
</organism>
<evidence type="ECO:0000256" key="3">
    <source>
        <dbReference type="ARBA" id="ARBA00022618"/>
    </source>
</evidence>
<evidence type="ECO:0000313" key="11">
    <source>
        <dbReference type="Proteomes" id="UP000780768"/>
    </source>
</evidence>
<dbReference type="RefSeq" id="WP_289548629.1">
    <property type="nucleotide sequence ID" value="NZ_CAKMHU010000011.1"/>
</dbReference>
<comment type="caution">
    <text evidence="10">The sequence shown here is derived from an EMBL/GenBank/DDBJ whole genome shotgun (WGS) entry which is preliminary data.</text>
</comment>
<evidence type="ECO:0000313" key="10">
    <source>
        <dbReference type="EMBL" id="HJF85404.1"/>
    </source>
</evidence>
<reference evidence="10" key="1">
    <citation type="journal article" date="2021" name="PeerJ">
        <title>Extensive microbial diversity within the chicken gut microbiome revealed by metagenomics and culture.</title>
        <authorList>
            <person name="Gilroy R."/>
            <person name="Ravi A."/>
            <person name="Getino M."/>
            <person name="Pursley I."/>
            <person name="Horton D.L."/>
            <person name="Alikhan N.F."/>
            <person name="Baker D."/>
            <person name="Gharbi K."/>
            <person name="Hall N."/>
            <person name="Watson M."/>
            <person name="Adriaenssens E.M."/>
            <person name="Foster-Nyarko E."/>
            <person name="Jarju S."/>
            <person name="Secka A."/>
            <person name="Antonio M."/>
            <person name="Oren A."/>
            <person name="Chaudhuri R.R."/>
            <person name="La Ragione R."/>
            <person name="Hildebrand F."/>
            <person name="Pallen M.J."/>
        </authorList>
    </citation>
    <scope>NUCLEOTIDE SEQUENCE</scope>
    <source>
        <strain evidence="10">7318</strain>
    </source>
</reference>
<evidence type="ECO:0000256" key="7">
    <source>
        <dbReference type="ARBA" id="ARBA00023306"/>
    </source>
</evidence>
<dbReference type="NCBIfam" id="TIGR02209">
    <property type="entry name" value="ftsL_broad"/>
    <property type="match status" value="1"/>
</dbReference>
<keyword evidence="7" id="KW-0131">Cell cycle</keyword>
<dbReference type="GO" id="GO:0005886">
    <property type="term" value="C:plasma membrane"/>
    <property type="evidence" value="ECO:0007669"/>
    <property type="project" value="UniProtKB-SubCell"/>
</dbReference>
<keyword evidence="6 9" id="KW-0472">Membrane</keyword>
<accession>A0A921HPK9</accession>
<dbReference type="Proteomes" id="UP000780768">
    <property type="component" value="Unassembled WGS sequence"/>
</dbReference>
<name>A0A921HPK9_9FIRM</name>
<protein>
    <recommendedName>
        <fullName evidence="8">Cell division protein FtsL</fullName>
    </recommendedName>
</protein>
<reference evidence="10" key="2">
    <citation type="submission" date="2021-09" db="EMBL/GenBank/DDBJ databases">
        <authorList>
            <person name="Gilroy R."/>
        </authorList>
    </citation>
    <scope>NUCLEOTIDE SEQUENCE</scope>
    <source>
        <strain evidence="10">7318</strain>
    </source>
</reference>
<gene>
    <name evidence="10" type="primary">ftsL</name>
    <name evidence="10" type="ORF">K8V65_07075</name>
</gene>
<evidence type="ECO:0000256" key="2">
    <source>
        <dbReference type="ARBA" id="ARBA00022475"/>
    </source>
</evidence>
<sequence length="124" mass="14471">MVAQRKEVEWESEQALPRRNKIRKTVQQRRQEKNLNNALRTRCMILFVITTVLAVFFILRSGMAASEAYQLNQMKGQATVLETENARLHLEIAHLKSPERIQQIAQQELGMILPDKFFFSTKNN</sequence>
<evidence type="ECO:0000256" key="8">
    <source>
        <dbReference type="NCBIfam" id="TIGR02209"/>
    </source>
</evidence>
<evidence type="ECO:0000256" key="6">
    <source>
        <dbReference type="ARBA" id="ARBA00023136"/>
    </source>
</evidence>
<dbReference type="InterPro" id="IPR011922">
    <property type="entry name" value="Cell_div_FtsL"/>
</dbReference>
<keyword evidence="4 9" id="KW-0812">Transmembrane</keyword>
<keyword evidence="3 10" id="KW-0132">Cell division</keyword>
<dbReference type="GO" id="GO:0051301">
    <property type="term" value="P:cell division"/>
    <property type="evidence" value="ECO:0007669"/>
    <property type="project" value="UniProtKB-KW"/>
</dbReference>
<comment type="subcellular location">
    <subcellularLocation>
        <location evidence="1">Cell membrane</location>
        <topology evidence="1">Single-pass type II membrane protein</topology>
    </subcellularLocation>
</comment>
<dbReference type="AlphaFoldDB" id="A0A921HPK9"/>
<evidence type="ECO:0000256" key="5">
    <source>
        <dbReference type="ARBA" id="ARBA00022989"/>
    </source>
</evidence>
<feature type="transmembrane region" description="Helical" evidence="9">
    <location>
        <begin position="39"/>
        <end position="59"/>
    </location>
</feature>
<proteinExistence type="predicted"/>
<dbReference type="Pfam" id="PF04977">
    <property type="entry name" value="DivIC"/>
    <property type="match status" value="1"/>
</dbReference>
<evidence type="ECO:0000256" key="4">
    <source>
        <dbReference type="ARBA" id="ARBA00022692"/>
    </source>
</evidence>
<evidence type="ECO:0000256" key="1">
    <source>
        <dbReference type="ARBA" id="ARBA00004401"/>
    </source>
</evidence>
<dbReference type="EMBL" id="DYVR01000192">
    <property type="protein sequence ID" value="HJF85404.1"/>
    <property type="molecule type" value="Genomic_DNA"/>
</dbReference>
<dbReference type="InterPro" id="IPR007060">
    <property type="entry name" value="FtsL/DivIC"/>
</dbReference>
<keyword evidence="2" id="KW-1003">Cell membrane</keyword>
<keyword evidence="5 9" id="KW-1133">Transmembrane helix</keyword>
<evidence type="ECO:0000256" key="9">
    <source>
        <dbReference type="SAM" id="Phobius"/>
    </source>
</evidence>